<evidence type="ECO:0000259" key="2">
    <source>
        <dbReference type="Pfam" id="PF24146"/>
    </source>
</evidence>
<dbReference type="Proteomes" id="UP001234216">
    <property type="component" value="Unassembled WGS sequence"/>
</dbReference>
<feature type="compositionally biased region" description="Basic residues" evidence="1">
    <location>
        <begin position="1"/>
        <end position="11"/>
    </location>
</feature>
<comment type="caution">
    <text evidence="3">The sequence shown here is derived from an EMBL/GenBank/DDBJ whole genome shotgun (WGS) entry which is preliminary data.</text>
</comment>
<proteinExistence type="predicted"/>
<name>A0AAW8FHK3_9ACTN</name>
<gene>
    <name evidence="3" type="ORF">QFZ22_004288</name>
</gene>
<dbReference type="RefSeq" id="WP_306977515.1">
    <property type="nucleotide sequence ID" value="NZ_JAUSZV010000005.1"/>
</dbReference>
<accession>A0AAW8FHK3</accession>
<sequence>MAAHHTSRRHLLTTAADRPNLQDPAYGGLGDRHPHVPKRTFTGASSIRPADAETGALTRTPAGATPVSGRAPGTSFGVKGVAGDTSTVAWLIVEPA</sequence>
<feature type="domain" description="K1 capsule-specific polysaccharide lyase C-terminal" evidence="2">
    <location>
        <begin position="60"/>
        <end position="93"/>
    </location>
</feature>
<organism evidence="3 4">
    <name type="scientific">Streptomyces canus</name>
    <dbReference type="NCBI Taxonomy" id="58343"/>
    <lineage>
        <taxon>Bacteria</taxon>
        <taxon>Bacillati</taxon>
        <taxon>Actinomycetota</taxon>
        <taxon>Actinomycetes</taxon>
        <taxon>Kitasatosporales</taxon>
        <taxon>Streptomycetaceae</taxon>
        <taxon>Streptomyces</taxon>
        <taxon>Streptomyces aurantiacus group</taxon>
    </lineage>
</organism>
<evidence type="ECO:0000313" key="3">
    <source>
        <dbReference type="EMBL" id="MDQ0908303.1"/>
    </source>
</evidence>
<protein>
    <recommendedName>
        <fullName evidence="2">K1 capsule-specific polysaccharide lyase C-terminal domain-containing protein</fullName>
    </recommendedName>
</protein>
<evidence type="ECO:0000256" key="1">
    <source>
        <dbReference type="SAM" id="MobiDB-lite"/>
    </source>
</evidence>
<dbReference type="AlphaFoldDB" id="A0AAW8FHK3"/>
<feature type="region of interest" description="Disordered" evidence="1">
    <location>
        <begin position="1"/>
        <end position="71"/>
    </location>
</feature>
<evidence type="ECO:0000313" key="4">
    <source>
        <dbReference type="Proteomes" id="UP001234216"/>
    </source>
</evidence>
<dbReference type="EMBL" id="JAUSZV010000005">
    <property type="protein sequence ID" value="MDQ0908303.1"/>
    <property type="molecule type" value="Genomic_DNA"/>
</dbReference>
<dbReference type="InterPro" id="IPR056204">
    <property type="entry name" value="K1-lyase_C"/>
</dbReference>
<dbReference type="Pfam" id="PF24146">
    <property type="entry name" value="K1-lyase_C"/>
    <property type="match status" value="1"/>
</dbReference>
<reference evidence="3" key="1">
    <citation type="submission" date="2023-07" db="EMBL/GenBank/DDBJ databases">
        <title>Comparative genomics of wheat-associated soil bacteria to identify genetic determinants of phenazine resistance.</title>
        <authorList>
            <person name="Mouncey N."/>
        </authorList>
    </citation>
    <scope>NUCLEOTIDE SEQUENCE</scope>
    <source>
        <strain evidence="3">V4I22</strain>
    </source>
</reference>